<dbReference type="SFLD" id="SFLDS00029">
    <property type="entry name" value="Radical_SAM"/>
    <property type="match status" value="1"/>
</dbReference>
<keyword evidence="7" id="KW-1185">Reference proteome</keyword>
<dbReference type="OrthoDB" id="9810775at2"/>
<dbReference type="Pfam" id="PF23545">
    <property type="entry name" value="Zn_ribbon_HMPTM"/>
    <property type="match status" value="1"/>
</dbReference>
<dbReference type="AlphaFoldDB" id="A0A1G8BTA1"/>
<sequence>METRDECLISTTESFTESLCPECLQRIPAQRVVQEDAVYMVKHCPEHGDYQTLLWRGSPQWESWLRPTIPTPPIECFTQVERGCPFDCGLCREHYKTTCTALLEITQRCNLNCRVCFANAGTELDEPSLAVIEGWYKKVLAASGPVNIQLSGGEPTLRDDLPEIVELGRGLGFNFIQLNTNGLRLAEDPVLVSRLKKAGLSSVFLQFDGTEDSIYQTIRGRKLLGLKAKAIENCAQQEMGVVLVPTLIPGINTHNIGGILKFALEKHPAVRGVHFQPVSYFGRILKEPLDSDRITLPEVIQAIEEQTDGLIKVGNLKPHNGRCSFSGNFIRQRDGSLKPIVNNSCCNGPERADELARKTRTFVARQWSGAETLKIQPLSTQPSNSWDNLIQQLKIYAFSISGMAFQDVWNLDIERLKNCCIHVVSPEGKLIPFCAYNLTDKFGHSIYRRER</sequence>
<organism evidence="6 7">
    <name type="scientific">Desulfosporosinus hippei DSM 8344</name>
    <dbReference type="NCBI Taxonomy" id="1121419"/>
    <lineage>
        <taxon>Bacteria</taxon>
        <taxon>Bacillati</taxon>
        <taxon>Bacillota</taxon>
        <taxon>Clostridia</taxon>
        <taxon>Eubacteriales</taxon>
        <taxon>Desulfitobacteriaceae</taxon>
        <taxon>Desulfosporosinus</taxon>
    </lineage>
</organism>
<keyword evidence="1" id="KW-0949">S-adenosyl-L-methionine</keyword>
<dbReference type="InterPro" id="IPR058240">
    <property type="entry name" value="rSAM_sf"/>
</dbReference>
<reference evidence="7" key="1">
    <citation type="submission" date="2016-10" db="EMBL/GenBank/DDBJ databases">
        <authorList>
            <person name="Varghese N."/>
            <person name="Submissions S."/>
        </authorList>
    </citation>
    <scope>NUCLEOTIDE SEQUENCE [LARGE SCALE GENOMIC DNA]</scope>
    <source>
        <strain evidence="7">DSM 8344</strain>
    </source>
</reference>
<dbReference type="Pfam" id="PF04055">
    <property type="entry name" value="Radical_SAM"/>
    <property type="match status" value="1"/>
</dbReference>
<dbReference type="GO" id="GO:0003824">
    <property type="term" value="F:catalytic activity"/>
    <property type="evidence" value="ECO:0007669"/>
    <property type="project" value="InterPro"/>
</dbReference>
<dbReference type="EMBL" id="FNCP01000012">
    <property type="protein sequence ID" value="SDH36526.1"/>
    <property type="molecule type" value="Genomic_DNA"/>
</dbReference>
<evidence type="ECO:0000256" key="1">
    <source>
        <dbReference type="ARBA" id="ARBA00022691"/>
    </source>
</evidence>
<dbReference type="RefSeq" id="WP_092333516.1">
    <property type="nucleotide sequence ID" value="NZ_FNCP01000012.1"/>
</dbReference>
<dbReference type="Proteomes" id="UP000198656">
    <property type="component" value="Unassembled WGS sequence"/>
</dbReference>
<dbReference type="NCBIfam" id="NF045646">
    <property type="entry name" value="rSAM_Se_TrsS"/>
    <property type="match status" value="1"/>
</dbReference>
<keyword evidence="3" id="KW-0408">Iron</keyword>
<dbReference type="CDD" id="cd01335">
    <property type="entry name" value="Radical_SAM"/>
    <property type="match status" value="1"/>
</dbReference>
<dbReference type="Gene3D" id="3.20.20.70">
    <property type="entry name" value="Aldolase class I"/>
    <property type="match status" value="1"/>
</dbReference>
<dbReference type="PROSITE" id="PS51918">
    <property type="entry name" value="RADICAL_SAM"/>
    <property type="match status" value="1"/>
</dbReference>
<dbReference type="PANTHER" id="PTHR43306">
    <property type="entry name" value="7,8-DIHYDRO-6-HYDROXYMETHYLPTERIN DIMETHYLTRANSFERASE"/>
    <property type="match status" value="1"/>
</dbReference>
<keyword evidence="4" id="KW-0411">Iron-sulfur</keyword>
<gene>
    <name evidence="6" type="ORF">SAMN05443529_112118</name>
</gene>
<dbReference type="GO" id="GO:0046872">
    <property type="term" value="F:metal ion binding"/>
    <property type="evidence" value="ECO:0007669"/>
    <property type="project" value="UniProtKB-KW"/>
</dbReference>
<proteinExistence type="predicted"/>
<evidence type="ECO:0000313" key="6">
    <source>
        <dbReference type="EMBL" id="SDH36526.1"/>
    </source>
</evidence>
<dbReference type="GO" id="GO:0051536">
    <property type="term" value="F:iron-sulfur cluster binding"/>
    <property type="evidence" value="ECO:0007669"/>
    <property type="project" value="UniProtKB-KW"/>
</dbReference>
<dbReference type="SFLD" id="SFLDG01067">
    <property type="entry name" value="SPASM/twitch_domain_containing"/>
    <property type="match status" value="1"/>
</dbReference>
<dbReference type="PANTHER" id="PTHR43306:SF1">
    <property type="entry name" value="7,8-DIHYDRO-6-HYDROXYMETHYLPTERIN DIMETHYLTRANSFERASE"/>
    <property type="match status" value="1"/>
</dbReference>
<dbReference type="InterPro" id="IPR034474">
    <property type="entry name" value="Methyltransferase_Class_D"/>
</dbReference>
<dbReference type="InterPro" id="IPR007197">
    <property type="entry name" value="rSAM"/>
</dbReference>
<protein>
    <recommendedName>
        <fullName evidence="5">Radical SAM core domain-containing protein</fullName>
    </recommendedName>
</protein>
<evidence type="ECO:0000259" key="5">
    <source>
        <dbReference type="PROSITE" id="PS51918"/>
    </source>
</evidence>
<dbReference type="InterPro" id="IPR013785">
    <property type="entry name" value="Aldolase_TIM"/>
</dbReference>
<evidence type="ECO:0000256" key="3">
    <source>
        <dbReference type="ARBA" id="ARBA00023004"/>
    </source>
</evidence>
<dbReference type="SFLD" id="SFLDG01100">
    <property type="entry name" value="methyltransferase_(Class_D)"/>
    <property type="match status" value="1"/>
</dbReference>
<dbReference type="STRING" id="1121419.SAMN05443529_112118"/>
<dbReference type="SUPFAM" id="SSF102114">
    <property type="entry name" value="Radical SAM enzymes"/>
    <property type="match status" value="1"/>
</dbReference>
<keyword evidence="2" id="KW-0479">Metal-binding</keyword>
<accession>A0A1G8BTA1</accession>
<dbReference type="InterPro" id="IPR056488">
    <property type="entry name" value="Zn_ribbon_HMPTM"/>
</dbReference>
<evidence type="ECO:0000256" key="4">
    <source>
        <dbReference type="ARBA" id="ARBA00023014"/>
    </source>
</evidence>
<feature type="domain" description="Radical SAM core" evidence="5">
    <location>
        <begin position="95"/>
        <end position="310"/>
    </location>
</feature>
<name>A0A1G8BTA1_9FIRM</name>
<dbReference type="InterPro" id="IPR054698">
    <property type="entry name" value="rSAM_Se_TrsS"/>
</dbReference>
<evidence type="ECO:0000313" key="7">
    <source>
        <dbReference type="Proteomes" id="UP000198656"/>
    </source>
</evidence>
<evidence type="ECO:0000256" key="2">
    <source>
        <dbReference type="ARBA" id="ARBA00022723"/>
    </source>
</evidence>